<gene>
    <name evidence="1" type="ORF">COLO4_07539</name>
</gene>
<evidence type="ECO:0000313" key="1">
    <source>
        <dbReference type="EMBL" id="OMP07210.1"/>
    </source>
</evidence>
<dbReference type="Proteomes" id="UP000187203">
    <property type="component" value="Unassembled WGS sequence"/>
</dbReference>
<evidence type="ECO:0000313" key="2">
    <source>
        <dbReference type="Proteomes" id="UP000187203"/>
    </source>
</evidence>
<proteinExistence type="predicted"/>
<dbReference type="AlphaFoldDB" id="A0A1R3KJF0"/>
<protein>
    <submittedName>
        <fullName evidence="1">Uncharacterized protein</fullName>
    </submittedName>
</protein>
<comment type="caution">
    <text evidence="1">The sequence shown here is derived from an EMBL/GenBank/DDBJ whole genome shotgun (WGS) entry which is preliminary data.</text>
</comment>
<reference evidence="2" key="1">
    <citation type="submission" date="2013-09" db="EMBL/GenBank/DDBJ databases">
        <title>Corchorus olitorius genome sequencing.</title>
        <authorList>
            <person name="Alam M."/>
            <person name="Haque M.S."/>
            <person name="Islam M.S."/>
            <person name="Emdad E.M."/>
            <person name="Islam M.M."/>
            <person name="Ahmed B."/>
            <person name="Halim A."/>
            <person name="Hossen Q.M.M."/>
            <person name="Hossain M.Z."/>
            <person name="Ahmed R."/>
            <person name="Khan M.M."/>
            <person name="Islam R."/>
            <person name="Rashid M.M."/>
            <person name="Khan S.A."/>
            <person name="Rahman M.S."/>
            <person name="Alam M."/>
            <person name="Yahiya A.S."/>
            <person name="Khan M.S."/>
            <person name="Azam M.S."/>
            <person name="Haque T."/>
            <person name="Lashkar M.Z.H."/>
            <person name="Akhand A.I."/>
            <person name="Morshed G."/>
            <person name="Roy S."/>
            <person name="Uddin K.S."/>
            <person name="Rabeya T."/>
            <person name="Hossain A.S."/>
            <person name="Chowdhury A."/>
            <person name="Snigdha A.R."/>
            <person name="Mortoza M.S."/>
            <person name="Matin S.A."/>
            <person name="Hoque S.M.E."/>
            <person name="Islam M.K."/>
            <person name="Roy D.K."/>
            <person name="Haider R."/>
            <person name="Moosa M.M."/>
            <person name="Elias S.M."/>
            <person name="Hasan A.M."/>
            <person name="Jahan S."/>
            <person name="Shafiuddin M."/>
            <person name="Mahmood N."/>
            <person name="Shommy N.S."/>
        </authorList>
    </citation>
    <scope>NUCLEOTIDE SEQUENCE [LARGE SCALE GENOMIC DNA]</scope>
    <source>
        <strain evidence="2">cv. O-4</strain>
    </source>
</reference>
<dbReference type="EMBL" id="AWUE01013349">
    <property type="protein sequence ID" value="OMP07210.1"/>
    <property type="molecule type" value="Genomic_DNA"/>
</dbReference>
<sequence length="44" mass="5070">MKFNPSKVKAHMPYGGSRRHLQIDRSHIIEQNTEALNCASILYN</sequence>
<keyword evidence="2" id="KW-1185">Reference proteome</keyword>
<accession>A0A1R3KJF0</accession>
<name>A0A1R3KJF0_9ROSI</name>
<organism evidence="1 2">
    <name type="scientific">Corchorus olitorius</name>
    <dbReference type="NCBI Taxonomy" id="93759"/>
    <lineage>
        <taxon>Eukaryota</taxon>
        <taxon>Viridiplantae</taxon>
        <taxon>Streptophyta</taxon>
        <taxon>Embryophyta</taxon>
        <taxon>Tracheophyta</taxon>
        <taxon>Spermatophyta</taxon>
        <taxon>Magnoliopsida</taxon>
        <taxon>eudicotyledons</taxon>
        <taxon>Gunneridae</taxon>
        <taxon>Pentapetalae</taxon>
        <taxon>rosids</taxon>
        <taxon>malvids</taxon>
        <taxon>Malvales</taxon>
        <taxon>Malvaceae</taxon>
        <taxon>Grewioideae</taxon>
        <taxon>Apeibeae</taxon>
        <taxon>Corchorus</taxon>
    </lineage>
</organism>